<dbReference type="Pfam" id="PF14377">
    <property type="entry name" value="UBM"/>
    <property type="match status" value="3"/>
</dbReference>
<dbReference type="PROSITE" id="PS50172">
    <property type="entry name" value="BRCT"/>
    <property type="match status" value="1"/>
</dbReference>
<feature type="coiled-coil region" evidence="16">
    <location>
        <begin position="1466"/>
        <end position="1513"/>
    </location>
</feature>
<dbReference type="InterPro" id="IPR031991">
    <property type="entry name" value="Rev1_C"/>
</dbReference>
<dbReference type="SUPFAM" id="SSF52113">
    <property type="entry name" value="BRCT domain"/>
    <property type="match status" value="1"/>
</dbReference>
<dbReference type="InterPro" id="IPR038401">
    <property type="entry name" value="Rev1_C_sf"/>
</dbReference>
<keyword evidence="10" id="KW-0460">Magnesium</keyword>
<evidence type="ECO:0000256" key="2">
    <source>
        <dbReference type="ARBA" id="ARBA00004123"/>
    </source>
</evidence>
<dbReference type="SUPFAM" id="SSF56672">
    <property type="entry name" value="DNA/RNA polymerases"/>
    <property type="match status" value="1"/>
</dbReference>
<comment type="subcellular location">
    <subcellularLocation>
        <location evidence="2">Nucleus</location>
    </subcellularLocation>
</comment>
<keyword evidence="11" id="KW-0238">DNA-binding</keyword>
<accession>A0A1K0HF84</accession>
<dbReference type="Gene3D" id="6.10.250.1630">
    <property type="match status" value="1"/>
</dbReference>
<evidence type="ECO:0000256" key="12">
    <source>
        <dbReference type="ARBA" id="ARBA00023204"/>
    </source>
</evidence>
<dbReference type="InterPro" id="IPR017961">
    <property type="entry name" value="DNA_pol_Y-fam_little_finger"/>
</dbReference>
<dbReference type="OrthoDB" id="427711at2759"/>
<dbReference type="GO" id="GO:0042276">
    <property type="term" value="P:error-prone translesion synthesis"/>
    <property type="evidence" value="ECO:0007669"/>
    <property type="project" value="TreeGrafter"/>
</dbReference>
<dbReference type="FunFam" id="3.40.50.10190:FF:000011">
    <property type="entry name" value="DNA repair protein REV1"/>
    <property type="match status" value="1"/>
</dbReference>
<organism evidence="20">
    <name type="scientific">Ustilago bromivora</name>
    <dbReference type="NCBI Taxonomy" id="307758"/>
    <lineage>
        <taxon>Eukaryota</taxon>
        <taxon>Fungi</taxon>
        <taxon>Dikarya</taxon>
        <taxon>Basidiomycota</taxon>
        <taxon>Ustilaginomycotina</taxon>
        <taxon>Ustilaginomycetes</taxon>
        <taxon>Ustilaginales</taxon>
        <taxon>Ustilaginaceae</taxon>
        <taxon>Ustilago</taxon>
    </lineage>
</organism>
<comment type="cofactor">
    <cofactor evidence="1">
        <name>Mg(2+)</name>
        <dbReference type="ChEBI" id="CHEBI:18420"/>
    </cofactor>
</comment>
<dbReference type="GO" id="GO:0003887">
    <property type="term" value="F:DNA-directed DNA polymerase activity"/>
    <property type="evidence" value="ECO:0007669"/>
    <property type="project" value="TreeGrafter"/>
</dbReference>
<feature type="region of interest" description="Disordered" evidence="17">
    <location>
        <begin position="984"/>
        <end position="1039"/>
    </location>
</feature>
<evidence type="ECO:0000256" key="4">
    <source>
        <dbReference type="ARBA" id="ARBA00020399"/>
    </source>
</evidence>
<name>A0A1K0HF84_9BASI</name>
<evidence type="ECO:0000256" key="11">
    <source>
        <dbReference type="ARBA" id="ARBA00023125"/>
    </source>
</evidence>
<sequence>MQKPSLKQEDGDDGPRPLRKRKVQWADEDEDSNGLVTNAVTDLRDEDERTLEELPSTHVDEHGMLVSSRFGEQSAKGDLSDVGASTGKDDTKQYLSLAAYNPIEYRDMRTYLAAKRAKLKVQEASLLQEEEALLRVQDTRASTSGKQDSVAAEIEANGGKRSDALKGCCIYINGQTHPPYSELRRLLVLHGGDLMAYLDQKTPVTHIVAPNLTPKKRIEFKDYKVVLPGWILESIELGSKADWRKWRCDAITGTNGHTSNSMAGKLGDQDAAGPSKVGLGDWRNLDRSAKLPRQLPRIGDEDESPWGKPTNQTNLLDRFTRTHGPPPAKFQTMRAASPVKTAPERAQVKSEEQPKKPEKGKGVRFCEEEVIQPTPTANESQVSAEPSLNPTIQPRQDAAALEDVLDGTGSSNTVSAAESKGTPMTVDGPVTPIKPNEKIDYSIGTDPVSKKAAIAAGRSHYASRPSNTHAARLLASPSWRERNTATSEGFLAGYFAKSRLHHLSTWKTSLQDMVSSALREAGRPLSSSDLPKGVQRVIMHIDFDSFFVAVGLKKRPDLQDKPVVVCHGTGFGLPTAKPGDENRPVDNQSSSTSEIASCSYKAREFGIRNGMSLGQAKRLCPQVETIPYDFEAYNSISLTFYTFLLEHSDALQAVSVDEALVDVSLLLQSMRDGDSTSGSLYDRYRDHLGSQGEIWTAEKQLAEAFRDEIRELCGCEASIGIGSNILLARLATRKAKPGRSYHLTDDAKQPFLDALDVDDLHGIGWSLRDRTRELFETINIGEILSKTSQSKLVAEFGPKKGKMIWDKMHGIDADRLEGNKLRQSVGSHVNYGIRFLTEQEAENFVTGMCQEVSQRAKAVKLRGRQVSVQVMVRAKDAPVEAPKFLGHGVCDTHHRSVQVSGPGGVAIDDEVRIRKAAWPLIRDLKADPKELRGIAISLNRLEPAEGNPLSPAKPKGGQSVLRFGSAASPAKPVAASAAKLIDKQASDNVGENDSDTEQPDEPGLEVPESFEKGPEAATPRRLGATEMPKYQAGRSPGSPMKLPLSTQLMLPSRSQIDPDVLDALPSPYRRQIEAKFGSEIQEKLPGRQTFPIESLDRTSKATPSMMQSQTGSQCRPRVILRSTPTTPQKAKAAPSPAMVEALMLPSASQIDPAVLAELPDSVRKEIERQVGYISNEASSGPSSVESTPTSAARKKSANTATLATFLRQDNKQLDRRSALFRSVSESPTKKRIVNRLLQAAGHYTAADQPIVDKDTILAMDPSKISNETLEALGIEPEVFHALPVELQHEMFRHHSEQKKSEKARFKAGKTNTFEELTLTEQRRRATMRAAQNEILAQKQIQERMRAHRGGDEPPKKSVVLGGAQDAELEEEARHNPPIYLLARPKHRLPRPESYVFGPADSITLPSPSAQSSIRGLTRYEDVERLIGQWVSAFASKGPRKGDVDRIGAYLGDVVRVSLKGGRVEDVEKATALMQLIEDKVEAEQGKKGTSFAAEQWKEAKDRVRETMQQQARAVFHGAELS</sequence>
<feature type="compositionally biased region" description="Basic and acidic residues" evidence="17">
    <location>
        <begin position="342"/>
        <end position="362"/>
    </location>
</feature>
<feature type="compositionally biased region" description="Polar residues" evidence="17">
    <location>
        <begin position="1175"/>
        <end position="1190"/>
    </location>
</feature>
<dbReference type="Gene3D" id="1.10.150.20">
    <property type="entry name" value="5' to 3' exonuclease, C-terminal subdomain"/>
    <property type="match status" value="1"/>
</dbReference>
<reference evidence="20" key="1">
    <citation type="submission" date="2016-04" db="EMBL/GenBank/DDBJ databases">
        <authorList>
            <person name="Evans L.H."/>
            <person name="Alamgir A."/>
            <person name="Owens N."/>
            <person name="Weber N.D."/>
            <person name="Virtaneva K."/>
            <person name="Barbian K."/>
            <person name="Babar A."/>
            <person name="Rosenke K."/>
        </authorList>
    </citation>
    <scope>NUCLEOTIDE SEQUENCE</scope>
    <source>
        <strain evidence="20">UB2112</strain>
    </source>
</reference>
<keyword evidence="6" id="KW-0808">Transferase</keyword>
<dbReference type="PANTHER" id="PTHR45990">
    <property type="entry name" value="DNA REPAIR PROTEIN REV1"/>
    <property type="match status" value="1"/>
</dbReference>
<dbReference type="FunFam" id="3.30.1490.100:FF:000001">
    <property type="entry name" value="DNA repair protein REV1"/>
    <property type="match status" value="1"/>
</dbReference>
<evidence type="ECO:0000313" key="22">
    <source>
        <dbReference type="Proteomes" id="UP000658997"/>
    </source>
</evidence>
<dbReference type="InterPro" id="IPR001357">
    <property type="entry name" value="BRCT_dom"/>
</dbReference>
<gene>
    <name evidence="21" type="ORF">UBRO2_00755</name>
    <name evidence="20" type="ORF">UBRO_03650</name>
</gene>
<protein>
    <recommendedName>
        <fullName evidence="4">DNA repair protein REV1</fullName>
    </recommendedName>
    <alternativeName>
        <fullName evidence="15">Reversionless protein 1</fullName>
    </alternativeName>
</protein>
<evidence type="ECO:0000256" key="14">
    <source>
        <dbReference type="ARBA" id="ARBA00058985"/>
    </source>
</evidence>
<evidence type="ECO:0000256" key="10">
    <source>
        <dbReference type="ARBA" id="ARBA00022842"/>
    </source>
</evidence>
<feature type="region of interest" description="Disordered" evidence="17">
    <location>
        <begin position="943"/>
        <end position="964"/>
    </location>
</feature>
<dbReference type="Gene3D" id="1.20.58.1280">
    <property type="entry name" value="DNA repair protein Rev1, C-terminal domain"/>
    <property type="match status" value="1"/>
</dbReference>
<keyword evidence="13" id="KW-0539">Nucleus</keyword>
<dbReference type="GO" id="GO:0070987">
    <property type="term" value="P:error-free translesion synthesis"/>
    <property type="evidence" value="ECO:0007669"/>
    <property type="project" value="TreeGrafter"/>
</dbReference>
<comment type="function">
    <text evidence="14">Deoxycytidyl transferase involved in DNA repair. Transfers a dCMP residue from dCTP to the 3'-end of a DNA primer in a template-dependent reaction. May assist in the first step in the bypass of abasic lesions by the insertion of a nucleotide opposite the lesion. Required for normal induction of mutations by physical and chemical agents. Involved in mitochondrial DNA mutagenesis.</text>
</comment>
<dbReference type="Gene3D" id="6.10.250.1490">
    <property type="match status" value="1"/>
</dbReference>
<keyword evidence="5" id="KW-0237">DNA synthesis</keyword>
<dbReference type="Gene3D" id="3.30.1490.100">
    <property type="entry name" value="DNA polymerase, Y-family, little finger domain"/>
    <property type="match status" value="1"/>
</dbReference>
<dbReference type="GO" id="GO:0046872">
    <property type="term" value="F:metal ion binding"/>
    <property type="evidence" value="ECO:0007669"/>
    <property type="project" value="UniProtKB-KW"/>
</dbReference>
<evidence type="ECO:0000313" key="21">
    <source>
        <dbReference type="EMBL" id="SYW75521.1"/>
    </source>
</evidence>
<evidence type="ECO:0000256" key="7">
    <source>
        <dbReference type="ARBA" id="ARBA00022695"/>
    </source>
</evidence>
<evidence type="ECO:0000256" key="1">
    <source>
        <dbReference type="ARBA" id="ARBA00001946"/>
    </source>
</evidence>
<keyword evidence="9" id="KW-0227">DNA damage</keyword>
<evidence type="ECO:0000259" key="19">
    <source>
        <dbReference type="PROSITE" id="PS50173"/>
    </source>
</evidence>
<dbReference type="GO" id="GO:0006281">
    <property type="term" value="P:DNA repair"/>
    <property type="evidence" value="ECO:0007669"/>
    <property type="project" value="UniProtKB-KW"/>
</dbReference>
<dbReference type="Pfam" id="PF11799">
    <property type="entry name" value="IMS_C"/>
    <property type="match status" value="1"/>
</dbReference>
<dbReference type="GO" id="GO:0017125">
    <property type="term" value="F:deoxycytidyl transferase activity"/>
    <property type="evidence" value="ECO:0007669"/>
    <property type="project" value="TreeGrafter"/>
</dbReference>
<dbReference type="Pfam" id="PF00817">
    <property type="entry name" value="IMS"/>
    <property type="match status" value="1"/>
</dbReference>
<dbReference type="Proteomes" id="UP000179920">
    <property type="component" value="Chromosome IX"/>
</dbReference>
<keyword evidence="22" id="KW-1185">Reference proteome</keyword>
<evidence type="ECO:0000313" key="20">
    <source>
        <dbReference type="EMBL" id="SAM83093.1"/>
    </source>
</evidence>
<evidence type="ECO:0000259" key="18">
    <source>
        <dbReference type="PROSITE" id="PS50172"/>
    </source>
</evidence>
<feature type="region of interest" description="Disordered" evidence="17">
    <location>
        <begin position="296"/>
        <end position="362"/>
    </location>
</feature>
<dbReference type="Gene3D" id="3.40.1170.60">
    <property type="match status" value="1"/>
</dbReference>
<feature type="region of interest" description="Disordered" evidence="17">
    <location>
        <begin position="408"/>
        <end position="433"/>
    </location>
</feature>
<keyword evidence="16" id="KW-0175">Coiled coil</keyword>
<dbReference type="EMBL" id="LT558125">
    <property type="protein sequence ID" value="SAM83093.1"/>
    <property type="molecule type" value="Genomic_DNA"/>
</dbReference>
<feature type="domain" description="BRCT" evidence="18">
    <location>
        <begin position="160"/>
        <end position="248"/>
    </location>
</feature>
<dbReference type="InterPro" id="IPR036420">
    <property type="entry name" value="BRCT_dom_sf"/>
</dbReference>
<dbReference type="Gene3D" id="3.40.50.10190">
    <property type="entry name" value="BRCT domain"/>
    <property type="match status" value="1"/>
</dbReference>
<dbReference type="Gene3D" id="3.30.70.270">
    <property type="match status" value="1"/>
</dbReference>
<dbReference type="EMBL" id="ULHB01000008">
    <property type="protein sequence ID" value="SYW75521.1"/>
    <property type="molecule type" value="Genomic_DNA"/>
</dbReference>
<evidence type="ECO:0000256" key="9">
    <source>
        <dbReference type="ARBA" id="ARBA00022763"/>
    </source>
</evidence>
<evidence type="ECO:0000256" key="8">
    <source>
        <dbReference type="ARBA" id="ARBA00022723"/>
    </source>
</evidence>
<comment type="similarity">
    <text evidence="3">Belongs to the DNA polymerase type-Y family.</text>
</comment>
<dbReference type="InterPro" id="IPR043502">
    <property type="entry name" value="DNA/RNA_pol_sf"/>
</dbReference>
<dbReference type="PANTHER" id="PTHR45990:SF1">
    <property type="entry name" value="DNA REPAIR PROTEIN REV1"/>
    <property type="match status" value="1"/>
</dbReference>
<dbReference type="InterPro" id="IPR025527">
    <property type="entry name" value="HUWE1/Rev1_UBM"/>
</dbReference>
<dbReference type="GO" id="GO:0003684">
    <property type="term" value="F:damaged DNA binding"/>
    <property type="evidence" value="ECO:0007669"/>
    <property type="project" value="InterPro"/>
</dbReference>
<evidence type="ECO:0000256" key="17">
    <source>
        <dbReference type="SAM" id="MobiDB-lite"/>
    </source>
</evidence>
<evidence type="ECO:0000256" key="16">
    <source>
        <dbReference type="SAM" id="Coils"/>
    </source>
</evidence>
<reference evidence="21" key="2">
    <citation type="submission" date="2018-08" db="EMBL/GenBank/DDBJ databases">
        <authorList>
            <person name="Guldener U."/>
        </authorList>
    </citation>
    <scope>NUCLEOTIDE SEQUENCE</scope>
    <source>
        <strain evidence="21">UB2</strain>
    </source>
</reference>
<evidence type="ECO:0000256" key="6">
    <source>
        <dbReference type="ARBA" id="ARBA00022679"/>
    </source>
</evidence>
<dbReference type="InterPro" id="IPR043128">
    <property type="entry name" value="Rev_trsase/Diguanyl_cyclase"/>
</dbReference>
<proteinExistence type="inferred from homology"/>
<keyword evidence="7" id="KW-0548">Nucleotidyltransferase</keyword>
<dbReference type="CDD" id="cd17719">
    <property type="entry name" value="BRCT_Rev1"/>
    <property type="match status" value="1"/>
</dbReference>
<dbReference type="SUPFAM" id="SSF100879">
    <property type="entry name" value="Lesion bypass DNA polymerase (Y-family), little finger domain"/>
    <property type="match status" value="1"/>
</dbReference>
<dbReference type="SMART" id="SM00292">
    <property type="entry name" value="BRCT"/>
    <property type="match status" value="1"/>
</dbReference>
<evidence type="ECO:0000256" key="13">
    <source>
        <dbReference type="ARBA" id="ARBA00023242"/>
    </source>
</evidence>
<dbReference type="Pfam" id="PF00533">
    <property type="entry name" value="BRCT"/>
    <property type="match status" value="1"/>
</dbReference>
<evidence type="ECO:0000256" key="3">
    <source>
        <dbReference type="ARBA" id="ARBA00010945"/>
    </source>
</evidence>
<dbReference type="PROSITE" id="PS50173">
    <property type="entry name" value="UMUC"/>
    <property type="match status" value="1"/>
</dbReference>
<keyword evidence="12" id="KW-0234">DNA repair</keyword>
<feature type="region of interest" description="Disordered" evidence="17">
    <location>
        <begin position="1"/>
        <end position="57"/>
    </location>
</feature>
<dbReference type="Proteomes" id="UP000658997">
    <property type="component" value="Unassembled WGS sequence"/>
</dbReference>
<evidence type="ECO:0000256" key="15">
    <source>
        <dbReference type="ARBA" id="ARBA00081902"/>
    </source>
</evidence>
<feature type="compositionally biased region" description="Basic and acidic residues" evidence="17">
    <location>
        <begin position="1"/>
        <end position="16"/>
    </location>
</feature>
<feature type="domain" description="UmuC" evidence="19">
    <location>
        <begin position="538"/>
        <end position="764"/>
    </location>
</feature>
<feature type="compositionally biased region" description="Acidic residues" evidence="17">
    <location>
        <begin position="990"/>
        <end position="1003"/>
    </location>
</feature>
<dbReference type="InterPro" id="IPR001126">
    <property type="entry name" value="UmuC"/>
</dbReference>
<feature type="region of interest" description="Disordered" evidence="17">
    <location>
        <begin position="1174"/>
        <end position="1198"/>
    </location>
</feature>
<dbReference type="CDD" id="cd01701">
    <property type="entry name" value="PolY_Rev1"/>
    <property type="match status" value="1"/>
</dbReference>
<evidence type="ECO:0000256" key="5">
    <source>
        <dbReference type="ARBA" id="ARBA00022634"/>
    </source>
</evidence>
<keyword evidence="8" id="KW-0479">Metal-binding</keyword>
<dbReference type="GO" id="GO:0005634">
    <property type="term" value="C:nucleus"/>
    <property type="evidence" value="ECO:0007669"/>
    <property type="project" value="UniProtKB-SubCell"/>
</dbReference>
<dbReference type="InterPro" id="IPR036775">
    <property type="entry name" value="DNA_pol_Y-fam_lit_finger_sf"/>
</dbReference>
<dbReference type="Pfam" id="PF16727">
    <property type="entry name" value="REV1_C"/>
    <property type="match status" value="1"/>
</dbReference>
<feature type="region of interest" description="Disordered" evidence="17">
    <location>
        <begin position="258"/>
        <end position="282"/>
    </location>
</feature>